<dbReference type="GeneID" id="89970164"/>
<keyword evidence="1" id="KW-0732">Signal</keyword>
<dbReference type="InterPro" id="IPR032710">
    <property type="entry name" value="NTF2-like_dom_sf"/>
</dbReference>
<dbReference type="EMBL" id="JAVRRD010000011">
    <property type="protein sequence ID" value="KAK5053986.1"/>
    <property type="molecule type" value="Genomic_DNA"/>
</dbReference>
<dbReference type="GO" id="GO:0030638">
    <property type="term" value="P:polyketide metabolic process"/>
    <property type="evidence" value="ECO:0007669"/>
    <property type="project" value="InterPro"/>
</dbReference>
<organism evidence="2 3">
    <name type="scientific">Exophiala bonariae</name>
    <dbReference type="NCBI Taxonomy" id="1690606"/>
    <lineage>
        <taxon>Eukaryota</taxon>
        <taxon>Fungi</taxon>
        <taxon>Dikarya</taxon>
        <taxon>Ascomycota</taxon>
        <taxon>Pezizomycotina</taxon>
        <taxon>Eurotiomycetes</taxon>
        <taxon>Chaetothyriomycetidae</taxon>
        <taxon>Chaetothyriales</taxon>
        <taxon>Herpotrichiellaceae</taxon>
        <taxon>Exophiala</taxon>
    </lineage>
</organism>
<dbReference type="Proteomes" id="UP001358417">
    <property type="component" value="Unassembled WGS sequence"/>
</dbReference>
<comment type="caution">
    <text evidence="2">The sequence shown here is derived from an EMBL/GenBank/DDBJ whole genome shotgun (WGS) entry which is preliminary data.</text>
</comment>
<evidence type="ECO:0000313" key="3">
    <source>
        <dbReference type="Proteomes" id="UP001358417"/>
    </source>
</evidence>
<sequence>MRLDTFIPLITLAAALPSRWGSDSTNTPCRSTQLSAEWRETVVQNWLTIWNDMDFSLLDVAVSPDIIIYQDRFATGTGDGSIEFVVNNASTFQSFVEVSRNGFSKYVFEGTKYFGEDDLVALEWTLDATIEESQGTTAPGTDVAYNGTDLFVLDRCNGVIKEVRSHQDLIRWYHALGADVGAP</sequence>
<feature type="signal peptide" evidence="1">
    <location>
        <begin position="1"/>
        <end position="15"/>
    </location>
</feature>
<gene>
    <name evidence="2" type="ORF">LTR84_001948</name>
</gene>
<dbReference type="SUPFAM" id="SSF54427">
    <property type="entry name" value="NTF2-like"/>
    <property type="match status" value="1"/>
</dbReference>
<proteinExistence type="predicted"/>
<evidence type="ECO:0000313" key="2">
    <source>
        <dbReference type="EMBL" id="KAK5053986.1"/>
    </source>
</evidence>
<keyword evidence="3" id="KW-1185">Reference proteome</keyword>
<dbReference type="Pfam" id="PF07366">
    <property type="entry name" value="SnoaL"/>
    <property type="match status" value="1"/>
</dbReference>
<accession>A0AAV9NBZ8</accession>
<protein>
    <recommendedName>
        <fullName evidence="4">SnoaL-like domain-containing protein</fullName>
    </recommendedName>
</protein>
<reference evidence="2 3" key="1">
    <citation type="submission" date="2023-08" db="EMBL/GenBank/DDBJ databases">
        <title>Black Yeasts Isolated from many extreme environments.</title>
        <authorList>
            <person name="Coleine C."/>
            <person name="Stajich J.E."/>
            <person name="Selbmann L."/>
        </authorList>
    </citation>
    <scope>NUCLEOTIDE SEQUENCE [LARGE SCALE GENOMIC DNA]</scope>
    <source>
        <strain evidence="2 3">CCFEE 5792</strain>
    </source>
</reference>
<dbReference type="RefSeq" id="XP_064707111.1">
    <property type="nucleotide sequence ID" value="XM_064845566.1"/>
</dbReference>
<dbReference type="AlphaFoldDB" id="A0AAV9NBZ8"/>
<dbReference type="Gene3D" id="3.10.450.50">
    <property type="match status" value="1"/>
</dbReference>
<feature type="chain" id="PRO_5043978963" description="SnoaL-like domain-containing protein" evidence="1">
    <location>
        <begin position="16"/>
        <end position="183"/>
    </location>
</feature>
<evidence type="ECO:0000256" key="1">
    <source>
        <dbReference type="SAM" id="SignalP"/>
    </source>
</evidence>
<dbReference type="InterPro" id="IPR009959">
    <property type="entry name" value="Cyclase_SnoaL-like"/>
</dbReference>
<name>A0AAV9NBZ8_9EURO</name>
<evidence type="ECO:0008006" key="4">
    <source>
        <dbReference type="Google" id="ProtNLM"/>
    </source>
</evidence>